<feature type="region of interest" description="Disordered" evidence="10">
    <location>
        <begin position="169"/>
        <end position="198"/>
    </location>
</feature>
<dbReference type="Gene3D" id="3.40.1110.10">
    <property type="entry name" value="Calcium-transporting ATPase, cytoplasmic domain N"/>
    <property type="match status" value="1"/>
</dbReference>
<dbReference type="InterPro" id="IPR044492">
    <property type="entry name" value="P_typ_ATPase_HD_dom"/>
</dbReference>
<feature type="transmembrane region" description="Helical" evidence="11">
    <location>
        <begin position="1294"/>
        <end position="1311"/>
    </location>
</feature>
<feature type="transmembrane region" description="Helical" evidence="11">
    <location>
        <begin position="1410"/>
        <end position="1430"/>
    </location>
</feature>
<evidence type="ECO:0000256" key="4">
    <source>
        <dbReference type="ARBA" id="ARBA00022741"/>
    </source>
</evidence>
<dbReference type="SFLD" id="SFLDG00002">
    <property type="entry name" value="C1.7:_P-type_atpase_like"/>
    <property type="match status" value="1"/>
</dbReference>
<dbReference type="SFLD" id="SFLDF00027">
    <property type="entry name" value="p-type_atpase"/>
    <property type="match status" value="1"/>
</dbReference>
<dbReference type="InterPro" id="IPR006544">
    <property type="entry name" value="P-type_TPase_V"/>
</dbReference>
<evidence type="ECO:0000313" key="13">
    <source>
        <dbReference type="EMBL" id="KAK1733658.1"/>
    </source>
</evidence>
<evidence type="ECO:0000256" key="8">
    <source>
        <dbReference type="ARBA" id="ARBA00022989"/>
    </source>
</evidence>
<dbReference type="GO" id="GO:0046872">
    <property type="term" value="F:metal ion binding"/>
    <property type="evidence" value="ECO:0007669"/>
    <property type="project" value="UniProtKB-KW"/>
</dbReference>
<evidence type="ECO:0000256" key="6">
    <source>
        <dbReference type="ARBA" id="ARBA00022842"/>
    </source>
</evidence>
<dbReference type="InterPro" id="IPR059000">
    <property type="entry name" value="ATPase_P-type_domA"/>
</dbReference>
<evidence type="ECO:0000259" key="12">
    <source>
        <dbReference type="Pfam" id="PF00122"/>
    </source>
</evidence>
<keyword evidence="7" id="KW-1278">Translocase</keyword>
<evidence type="ECO:0000256" key="1">
    <source>
        <dbReference type="ARBA" id="ARBA00004141"/>
    </source>
</evidence>
<keyword evidence="2 11" id="KW-0812">Transmembrane</keyword>
<dbReference type="SUPFAM" id="SSF81660">
    <property type="entry name" value="Metal cation-transporting ATPase, ATP-binding domain N"/>
    <property type="match status" value="1"/>
</dbReference>
<reference evidence="13" key="1">
    <citation type="submission" date="2023-06" db="EMBL/GenBank/DDBJ databases">
        <title>Survivors Of The Sea: Transcriptome response of Skeletonema marinoi to long-term dormancy.</title>
        <authorList>
            <person name="Pinder M.I.M."/>
            <person name="Kourtchenko O."/>
            <person name="Robertson E.K."/>
            <person name="Larsson T."/>
            <person name="Maumus F."/>
            <person name="Osuna-Cruz C.M."/>
            <person name="Vancaester E."/>
            <person name="Stenow R."/>
            <person name="Vandepoele K."/>
            <person name="Ploug H."/>
            <person name="Bruchert V."/>
            <person name="Godhe A."/>
            <person name="Topel M."/>
        </authorList>
    </citation>
    <scope>NUCLEOTIDE SEQUENCE</scope>
    <source>
        <strain evidence="13">R05AC</strain>
    </source>
</reference>
<dbReference type="InterPro" id="IPR008250">
    <property type="entry name" value="ATPase_P-typ_transduc_dom_A_sf"/>
</dbReference>
<dbReference type="EMBL" id="JATAAI010000046">
    <property type="protein sequence ID" value="KAK1733658.1"/>
    <property type="molecule type" value="Genomic_DNA"/>
</dbReference>
<keyword evidence="5" id="KW-0067">ATP-binding</keyword>
<feature type="transmembrane region" description="Helical" evidence="11">
    <location>
        <begin position="1379"/>
        <end position="1398"/>
    </location>
</feature>
<keyword evidence="3" id="KW-0479">Metal-binding</keyword>
<organism evidence="13 14">
    <name type="scientific">Skeletonema marinoi</name>
    <dbReference type="NCBI Taxonomy" id="267567"/>
    <lineage>
        <taxon>Eukaryota</taxon>
        <taxon>Sar</taxon>
        <taxon>Stramenopiles</taxon>
        <taxon>Ochrophyta</taxon>
        <taxon>Bacillariophyta</taxon>
        <taxon>Coscinodiscophyceae</taxon>
        <taxon>Thalassiosirophycidae</taxon>
        <taxon>Thalassiosirales</taxon>
        <taxon>Skeletonemataceae</taxon>
        <taxon>Skeletonema</taxon>
        <taxon>Skeletonema marinoi-dohrnii complex</taxon>
    </lineage>
</organism>
<dbReference type="Pfam" id="PF00122">
    <property type="entry name" value="E1-E2_ATPase"/>
    <property type="match status" value="1"/>
</dbReference>
<keyword evidence="14" id="KW-1185">Reference proteome</keyword>
<feature type="transmembrane region" description="Helical" evidence="11">
    <location>
        <begin position="1332"/>
        <end position="1352"/>
    </location>
</feature>
<sequence>MMTKQPTATNQSPPFNGDNTAKSSVTQSNEGRETIIPLRQRSILHRLDVYPFLIGYSLLIFGDGLLLHSTTNDGNINNSTVPIIAMDVGFIVLLILQLGLFLKCAWDPIWYAKVAYYWLLYNGGNHDDNININNNRNNNGSSSKEDGDDSVKWKIEQMKQWTHCLVIPPPPFDNSSNNNKQSGAKRTSSSSQVARSTERPGITPLVIEYQSSNNGSGEEDAGVVKSMVAVIPSFRGWTYRCCCNIIIGSSGGVEKIGVHTDLPMESIWYKESTGLKEIDDDDGISPKIASPSSSSSSSSTSWQPQFHRLHFPIDLALTFYIHTWKGHTTSHSITQTRSIYGPNATLIPLPPYIALLTEQLLQPLFLFQLFCVLLWSLDEYWIYALFTLGSIVMFECIQALNRWKSVKRLREEVVGGADGDGMNKKKKKQEMVECYRLGEWMSVPTDELVAGDVISLISPSIHSNQKKGRKVNTVIRKNAHDHNKGNTIPADLLLLNGRAVVNEAMLTGESVPQVKESIGGEVPEDNGGGECVQKLDLSEGSTHKRCVLFGGTVLMDHHSEEESGGDASFTTANNSIPSPPNDGIVCFVLRTGFDTIQGQLLRTMAYHAEGGGNSGGSEGVDSKETFYFLLILLLCALISAASVVDEAWGDVTRNHFKLVLHVIIIITSVIPPELPMELSLAVTTSLSELIKRFGIYCTEPFRIPLAGLVDTCCFDKTGTLTSDELRLHGVRLPSSQMGNSDICGDDDDLVLLDRSLSEQNDRSSDDNEGSSGDATIRSLLPHETLRVMVGCQSLAVTHAFVPGRDGRTTVSTELCGDPLEKAVLEGCGFTIHPSKNEIVEKESLMGLPSSSDGTYSMSILHRFAFSSKLRRMTTLAIENKDANATLWALTKGAPEAIQSMLDPKSLPSDYEESYLRHMKLGRRVLALAYRDLGSLNKLSQWKASRGKVEQNLQFAGLLIMDCPLKFDSKRVVKELRAGQQKVVMVTGDALLTAVEVARRVGIVDAPQEFTYALSKTDVGDFVFQPIGGGKNEATENCLSYSVSTIAKLRKKVGEGKAAVCITGDVLAKLAVSAIERASPEKGSLVIDERIALNHPAARTELALMAPIVSVFARHAPRHKEAVIAAFNASGSHTLMCGDGTNDVGALKQAHVGVSIISVPDLEAKQRSANETISAVRAEDKKERKSSKKRSKSGSKSSGKKPKQSRAERIERSLQALAEAEEELHYVSLGNASVASPFTSRKTSIRCCKDILQQGRCTLVTMIQIYKILGVNCLVNALVLTKLHQKGVKQGDRQMTAVGLVVAGLFLFVTRGKPLSKISPRKPPSSVLCKETLLSMTVQFAIHFVAIMTVTYMSDVYVDPYDPSAMVPDGPFNPNTLNTATFLVTVLATINTFVVNYRGRPFMENLTENKLLFRSLQACYAVLFVCALDIFPPLNQLLQLTPLPSTGPPSFNVNDVGQGGDVDSIQGMMLQAIDAIGFRLMLCVIMCLDTAFVTLSEKAIRSVMDG</sequence>
<keyword evidence="4" id="KW-0547">Nucleotide-binding</keyword>
<dbReference type="InterPro" id="IPR036412">
    <property type="entry name" value="HAD-like_sf"/>
</dbReference>
<dbReference type="Gene3D" id="3.40.50.1000">
    <property type="entry name" value="HAD superfamily/HAD-like"/>
    <property type="match status" value="1"/>
</dbReference>
<dbReference type="SUPFAM" id="SSF81665">
    <property type="entry name" value="Calcium ATPase, transmembrane domain M"/>
    <property type="match status" value="1"/>
</dbReference>
<dbReference type="InterPro" id="IPR018303">
    <property type="entry name" value="ATPase_P-typ_P_site"/>
</dbReference>
<comment type="caution">
    <text evidence="13">The sequence shown here is derived from an EMBL/GenBank/DDBJ whole genome shotgun (WGS) entry which is preliminary data.</text>
</comment>
<dbReference type="NCBIfam" id="TIGR01657">
    <property type="entry name" value="P-ATPase-V"/>
    <property type="match status" value="1"/>
</dbReference>
<dbReference type="InterPro" id="IPR023214">
    <property type="entry name" value="HAD_sf"/>
</dbReference>
<keyword evidence="6" id="KW-0460">Magnesium</keyword>
<dbReference type="PANTHER" id="PTHR45630">
    <property type="entry name" value="CATION-TRANSPORTING ATPASE-RELATED"/>
    <property type="match status" value="1"/>
</dbReference>
<accession>A0AAD8XU25</accession>
<dbReference type="GO" id="GO:0006874">
    <property type="term" value="P:intracellular calcium ion homeostasis"/>
    <property type="evidence" value="ECO:0007669"/>
    <property type="project" value="TreeGrafter"/>
</dbReference>
<evidence type="ECO:0000256" key="10">
    <source>
        <dbReference type="SAM" id="MobiDB-lite"/>
    </source>
</evidence>
<protein>
    <submittedName>
        <fullName evidence="13">Cation-transporting ATPase</fullName>
    </submittedName>
</protein>
<proteinExistence type="predicted"/>
<feature type="compositionally biased region" description="Basic residues" evidence="10">
    <location>
        <begin position="1183"/>
        <end position="1203"/>
    </location>
</feature>
<dbReference type="SFLD" id="SFLDS00003">
    <property type="entry name" value="Haloacid_Dehalogenase"/>
    <property type="match status" value="1"/>
</dbReference>
<feature type="transmembrane region" description="Helical" evidence="11">
    <location>
        <begin position="381"/>
        <end position="400"/>
    </location>
</feature>
<gene>
    <name evidence="13" type="ORF">QTG54_015701</name>
</gene>
<evidence type="ECO:0000256" key="11">
    <source>
        <dbReference type="SAM" id="Phobius"/>
    </source>
</evidence>
<dbReference type="GO" id="GO:0015662">
    <property type="term" value="F:P-type ion transporter activity"/>
    <property type="evidence" value="ECO:0007669"/>
    <property type="project" value="TreeGrafter"/>
</dbReference>
<keyword evidence="8 11" id="KW-1133">Transmembrane helix</keyword>
<evidence type="ECO:0000313" key="14">
    <source>
        <dbReference type="Proteomes" id="UP001224775"/>
    </source>
</evidence>
<dbReference type="SUPFAM" id="SSF56784">
    <property type="entry name" value="HAD-like"/>
    <property type="match status" value="1"/>
</dbReference>
<keyword evidence="9 11" id="KW-0472">Membrane</keyword>
<dbReference type="Gene3D" id="2.70.150.10">
    <property type="entry name" value="Calcium-transporting ATPase, cytoplasmic transduction domain A"/>
    <property type="match status" value="1"/>
</dbReference>
<dbReference type="GO" id="GO:0005789">
    <property type="term" value="C:endoplasmic reticulum membrane"/>
    <property type="evidence" value="ECO:0007669"/>
    <property type="project" value="TreeGrafter"/>
</dbReference>
<evidence type="ECO:0000256" key="9">
    <source>
        <dbReference type="ARBA" id="ARBA00023136"/>
    </source>
</evidence>
<feature type="compositionally biased region" description="Polar residues" evidence="10">
    <location>
        <begin position="180"/>
        <end position="195"/>
    </location>
</feature>
<dbReference type="PRINTS" id="PR00119">
    <property type="entry name" value="CATATPASE"/>
</dbReference>
<feature type="transmembrane region" description="Helical" evidence="11">
    <location>
        <begin position="1475"/>
        <end position="1494"/>
    </location>
</feature>
<name>A0AAD8XU25_9STRA</name>
<dbReference type="SUPFAM" id="SSF81653">
    <property type="entry name" value="Calcium ATPase, transduction domain A"/>
    <property type="match status" value="1"/>
</dbReference>
<comment type="subcellular location">
    <subcellularLocation>
        <location evidence="1">Membrane</location>
        <topology evidence="1">Multi-pass membrane protein</topology>
    </subcellularLocation>
</comment>
<evidence type="ECO:0000256" key="7">
    <source>
        <dbReference type="ARBA" id="ARBA00022967"/>
    </source>
</evidence>
<dbReference type="Pfam" id="PF13246">
    <property type="entry name" value="Cation_ATPase"/>
    <property type="match status" value="1"/>
</dbReference>
<feature type="transmembrane region" description="Helical" evidence="11">
    <location>
        <begin position="81"/>
        <end position="102"/>
    </location>
</feature>
<feature type="region of interest" description="Disordered" evidence="10">
    <location>
        <begin position="1167"/>
        <end position="1208"/>
    </location>
</feature>
<dbReference type="GO" id="GO:0005524">
    <property type="term" value="F:ATP binding"/>
    <property type="evidence" value="ECO:0007669"/>
    <property type="project" value="UniProtKB-KW"/>
</dbReference>
<dbReference type="GO" id="GO:0019829">
    <property type="term" value="F:ATPase-coupled monoatomic cation transmembrane transporter activity"/>
    <property type="evidence" value="ECO:0007669"/>
    <property type="project" value="TreeGrafter"/>
</dbReference>
<evidence type="ECO:0000256" key="2">
    <source>
        <dbReference type="ARBA" id="ARBA00022692"/>
    </source>
</evidence>
<feature type="domain" description="P-type ATPase A" evidence="12">
    <location>
        <begin position="484"/>
        <end position="556"/>
    </location>
</feature>
<evidence type="ECO:0000256" key="3">
    <source>
        <dbReference type="ARBA" id="ARBA00022723"/>
    </source>
</evidence>
<dbReference type="PROSITE" id="PS00154">
    <property type="entry name" value="ATPASE_E1_E2"/>
    <property type="match status" value="1"/>
</dbReference>
<dbReference type="Proteomes" id="UP001224775">
    <property type="component" value="Unassembled WGS sequence"/>
</dbReference>
<feature type="region of interest" description="Disordered" evidence="10">
    <location>
        <begin position="1"/>
        <end position="28"/>
    </location>
</feature>
<feature type="transmembrane region" description="Helical" evidence="11">
    <location>
        <begin position="626"/>
        <end position="644"/>
    </location>
</feature>
<feature type="transmembrane region" description="Helical" evidence="11">
    <location>
        <begin position="49"/>
        <end position="69"/>
    </location>
</feature>
<evidence type="ECO:0000256" key="5">
    <source>
        <dbReference type="ARBA" id="ARBA00022840"/>
    </source>
</evidence>
<dbReference type="PANTHER" id="PTHR45630:SF7">
    <property type="entry name" value="ENDOPLASMIC RETICULUM TRANSMEMBRANE HELIX TRANSLOCASE"/>
    <property type="match status" value="1"/>
</dbReference>
<dbReference type="InterPro" id="IPR023298">
    <property type="entry name" value="ATPase_P-typ_TM_dom_sf"/>
</dbReference>
<dbReference type="InterPro" id="IPR023299">
    <property type="entry name" value="ATPase_P-typ_cyto_dom_N"/>
</dbReference>